<dbReference type="AlphaFoldDB" id="A0A419B229"/>
<name>A0A419B229_PECCA</name>
<dbReference type="EMBL" id="QZDH01000001">
    <property type="protein sequence ID" value="RJL55755.1"/>
    <property type="molecule type" value="Genomic_DNA"/>
</dbReference>
<comment type="caution">
    <text evidence="1">The sequence shown here is derived from an EMBL/GenBank/DDBJ whole genome shotgun (WGS) entry which is preliminary data.</text>
</comment>
<protein>
    <recommendedName>
        <fullName evidence="3">Immunity protein 30 domain-containing protein</fullName>
    </recommendedName>
</protein>
<reference evidence="1 2" key="1">
    <citation type="submission" date="2018-09" db="EMBL/GenBank/DDBJ databases">
        <title>Phylogenetic diversity of Pectobacterium and Dickeya strains causing blackleg disease of potato in Morocco.</title>
        <authorList>
            <person name="Oulghazi S."/>
            <person name="Moumni M."/>
            <person name="Faure D."/>
        </authorList>
    </citation>
    <scope>NUCLEOTIDE SEQUENCE [LARGE SCALE GENOMIC DNA]</scope>
    <source>
        <strain evidence="1 2">S1.15.11.2D</strain>
    </source>
</reference>
<sequence length="151" mass="17249">MNNGVFEAWRDELFSLDRYENAEDAHQFSTLVEGVIGNLDAKTIDVLLDTFCDDNDYGIQERVLTVLDHADSSLYAERLATHFAKIKNKASDKEWPLLLIGRIVNSENDEKINAIVLAAKKHKPLDDFIRSDKFLDEYPELNRYIDDSLAG</sequence>
<gene>
    <name evidence="1" type="ORF">D5071_00140</name>
</gene>
<accession>A0A419B229</accession>
<organism evidence="1 2">
    <name type="scientific">Pectobacterium carotovorum</name>
    <name type="common">Erwinia carotovora</name>
    <dbReference type="NCBI Taxonomy" id="554"/>
    <lineage>
        <taxon>Bacteria</taxon>
        <taxon>Pseudomonadati</taxon>
        <taxon>Pseudomonadota</taxon>
        <taxon>Gammaproteobacteria</taxon>
        <taxon>Enterobacterales</taxon>
        <taxon>Pectobacteriaceae</taxon>
        <taxon>Pectobacterium</taxon>
    </lineage>
</organism>
<evidence type="ECO:0000313" key="2">
    <source>
        <dbReference type="Proteomes" id="UP000283655"/>
    </source>
</evidence>
<proteinExistence type="predicted"/>
<dbReference type="Proteomes" id="UP000283655">
    <property type="component" value="Unassembled WGS sequence"/>
</dbReference>
<evidence type="ECO:0008006" key="3">
    <source>
        <dbReference type="Google" id="ProtNLM"/>
    </source>
</evidence>
<dbReference type="RefSeq" id="WP_119872464.1">
    <property type="nucleotide sequence ID" value="NZ_QZDH01000001.1"/>
</dbReference>
<evidence type="ECO:0000313" key="1">
    <source>
        <dbReference type="EMBL" id="RJL55755.1"/>
    </source>
</evidence>